<feature type="compositionally biased region" description="Basic and acidic residues" evidence="14">
    <location>
        <begin position="486"/>
        <end position="507"/>
    </location>
</feature>
<feature type="region of interest" description="Disordered" evidence="14">
    <location>
        <begin position="472"/>
        <end position="512"/>
    </location>
</feature>
<protein>
    <recommendedName>
        <fullName evidence="12">Dynactin subunit 4</fullName>
    </recommendedName>
</protein>
<keyword evidence="5" id="KW-1017">Isopeptide bond</keyword>
<evidence type="ECO:0000256" key="4">
    <source>
        <dbReference type="ARBA" id="ARBA00022490"/>
    </source>
</evidence>
<keyword evidence="8" id="KW-0007">Acetylation</keyword>
<proteinExistence type="inferred from homology"/>
<dbReference type="InterPro" id="IPR008603">
    <property type="entry name" value="DCTN4"/>
</dbReference>
<evidence type="ECO:0000256" key="8">
    <source>
        <dbReference type="ARBA" id="ARBA00022990"/>
    </source>
</evidence>
<sequence length="606" mass="66675">MAALTPYTYIQCPCSDLSTLGRTSDPKSPRADEADDDDDDRTFDPRAPRSNYSLYPLEYLLYCEDCHQIRCPRCVSDEIVTYYCPNCLFEVPSSNLKSEGNRCTRSCFQCPICIGPLAVTSVETKPDPSLLAAPDNTAAPHSGPYALTCSYCSWTSTEAGIKFDKPNGIHAQLAKLRNGGLTRLTAKERKERRKDPSHRFAPAAERDHERSALDDKLNLETQFANLKSFYQSQLADPNASDSGLAALSDLGFSSPTSLSRIMSIYTGGSLHDKKAKLRVGAMREALDTDEGLQLADLDESAAIAQLQCEGYDGTASTSQLSDQPPNLGEAHLHGRGRFISDLRPIPYLLRTKRSKRCPVCRHIISKPEAKVQTTRFRIRLVAGSYIPSMAIRPLSLSGGSSGTSASGSAGIPGALLDPLRPAHYLLTFTNPIFESIKVTLGAPAKTPGRFASKVTVLCPEFDIDANTDVWDEALKDPGGGGGGGGELRDRERERERERRRRKGEEGRNMSSNNNQLEVGKIWERGRNWVSIVVEVVPASLRLDHGAGEQPLREDDDVLEIPMFVRIEWEAEAGGDEVGAVIGRDREARERRELAYWCVLGLGRIRV</sequence>
<evidence type="ECO:0000256" key="6">
    <source>
        <dbReference type="ARBA" id="ARBA00022553"/>
    </source>
</evidence>
<comment type="subcellular location">
    <subcellularLocation>
        <location evidence="1">Cytoplasm</location>
        <location evidence="1">Cytoskeleton</location>
        <location evidence="1">Microtubule organizing center</location>
        <location evidence="1">Centrosome</location>
    </subcellularLocation>
    <subcellularLocation>
        <location evidence="2">Cytoplasm</location>
        <location evidence="2">Cytoskeleton</location>
        <location evidence="2">Stress fiber</location>
    </subcellularLocation>
    <subcellularLocation>
        <location evidence="3">Cytoplasm</location>
        <location evidence="3">Myofibril</location>
    </subcellularLocation>
</comment>
<evidence type="ECO:0000256" key="13">
    <source>
        <dbReference type="ARBA" id="ARBA00093507"/>
    </source>
</evidence>
<comment type="caution">
    <text evidence="15">The sequence shown here is derived from an EMBL/GenBank/DDBJ whole genome shotgun (WGS) entry which is preliminary data.</text>
</comment>
<name>A0AAN6PWZ4_9PEZI</name>
<dbReference type="PANTHER" id="PTHR13034:SF2">
    <property type="entry name" value="DYNACTIN SUBUNIT 4"/>
    <property type="match status" value="1"/>
</dbReference>
<dbReference type="PANTHER" id="PTHR13034">
    <property type="entry name" value="DYNACTIN P62 SUBUNIT"/>
    <property type="match status" value="1"/>
</dbReference>
<evidence type="ECO:0000313" key="15">
    <source>
        <dbReference type="EMBL" id="KAK4097610.1"/>
    </source>
</evidence>
<gene>
    <name evidence="15" type="ORF">N658DRAFT_561639</name>
</gene>
<feature type="region of interest" description="Disordered" evidence="14">
    <location>
        <begin position="186"/>
        <end position="210"/>
    </location>
</feature>
<organism evidence="15 16">
    <name type="scientific">Parathielavia hyrcaniae</name>
    <dbReference type="NCBI Taxonomy" id="113614"/>
    <lineage>
        <taxon>Eukaryota</taxon>
        <taxon>Fungi</taxon>
        <taxon>Dikarya</taxon>
        <taxon>Ascomycota</taxon>
        <taxon>Pezizomycotina</taxon>
        <taxon>Sordariomycetes</taxon>
        <taxon>Sordariomycetidae</taxon>
        <taxon>Sordariales</taxon>
        <taxon>Chaetomiaceae</taxon>
        <taxon>Parathielavia</taxon>
    </lineage>
</organism>
<keyword evidence="10" id="KW-0206">Cytoskeleton</keyword>
<evidence type="ECO:0000256" key="1">
    <source>
        <dbReference type="ARBA" id="ARBA00004300"/>
    </source>
</evidence>
<evidence type="ECO:0000256" key="3">
    <source>
        <dbReference type="ARBA" id="ARBA00004657"/>
    </source>
</evidence>
<evidence type="ECO:0000313" key="16">
    <source>
        <dbReference type="Proteomes" id="UP001305647"/>
    </source>
</evidence>
<evidence type="ECO:0000256" key="7">
    <source>
        <dbReference type="ARBA" id="ARBA00022843"/>
    </source>
</evidence>
<dbReference type="AlphaFoldDB" id="A0AAN6PWZ4"/>
<keyword evidence="7" id="KW-0832">Ubl conjugation</keyword>
<keyword evidence="4" id="KW-0963">Cytoplasm</keyword>
<keyword evidence="16" id="KW-1185">Reference proteome</keyword>
<dbReference type="Pfam" id="PF05502">
    <property type="entry name" value="Dynactin_p62"/>
    <property type="match status" value="1"/>
</dbReference>
<comment type="subunit">
    <text evidence="13">Subunit of dynactin, a multiprotein complex part of a tripartite complex with dynein and a adapter, such as BICDL1, BICD2 or HOOK3. The dynactin complex is built around ACTR1A/ACTB filament and consists of an actin-related filament composed of a shoulder domain, a pointed end and a barbed end. Its length is defined by its flexible shoulder domain. The soulder is composed of 2 DCTN1 subunits, 4 DCTN2 and 2 DCTN3. The 4 DCNT2 (via N-terminus) bind the ACTR1A filament and act as molecular rulers to determine the length. The pointed end is important for binding dynein-dynactin cargo adapters. Consists of 4 subunits: ACTR10, DCNT4, DCTN5 and DCTN6. The barbed end is composed of a CAPZA1:CAPZB heterodimers, which binds ACTR1A/ACTB filament and dynactin and stabilizes dynactin. Interacts with ATP7B, but not ATP7A, in a copper-dependent manner. Interacts with ANK2; this interaction is required for localization at costameres. Interacts with N4BP2L1.</text>
</comment>
<dbReference type="EMBL" id="MU863671">
    <property type="protein sequence ID" value="KAK4097610.1"/>
    <property type="molecule type" value="Genomic_DNA"/>
</dbReference>
<reference evidence="15" key="1">
    <citation type="journal article" date="2023" name="Mol. Phylogenet. Evol.">
        <title>Genome-scale phylogeny and comparative genomics of the fungal order Sordariales.</title>
        <authorList>
            <person name="Hensen N."/>
            <person name="Bonometti L."/>
            <person name="Westerberg I."/>
            <person name="Brannstrom I.O."/>
            <person name="Guillou S."/>
            <person name="Cros-Aarteil S."/>
            <person name="Calhoun S."/>
            <person name="Haridas S."/>
            <person name="Kuo A."/>
            <person name="Mondo S."/>
            <person name="Pangilinan J."/>
            <person name="Riley R."/>
            <person name="LaButti K."/>
            <person name="Andreopoulos B."/>
            <person name="Lipzen A."/>
            <person name="Chen C."/>
            <person name="Yan M."/>
            <person name="Daum C."/>
            <person name="Ng V."/>
            <person name="Clum A."/>
            <person name="Steindorff A."/>
            <person name="Ohm R.A."/>
            <person name="Martin F."/>
            <person name="Silar P."/>
            <person name="Natvig D.O."/>
            <person name="Lalanne C."/>
            <person name="Gautier V."/>
            <person name="Ament-Velasquez S.L."/>
            <person name="Kruys A."/>
            <person name="Hutchinson M.I."/>
            <person name="Powell A.J."/>
            <person name="Barry K."/>
            <person name="Miller A.N."/>
            <person name="Grigoriev I.V."/>
            <person name="Debuchy R."/>
            <person name="Gladieux P."/>
            <person name="Hiltunen Thoren M."/>
            <person name="Johannesson H."/>
        </authorList>
    </citation>
    <scope>NUCLEOTIDE SEQUENCE</scope>
    <source>
        <strain evidence="15">CBS 757.83</strain>
    </source>
</reference>
<dbReference type="Proteomes" id="UP001305647">
    <property type="component" value="Unassembled WGS sequence"/>
</dbReference>
<evidence type="ECO:0000256" key="2">
    <source>
        <dbReference type="ARBA" id="ARBA00004529"/>
    </source>
</evidence>
<feature type="region of interest" description="Disordered" evidence="14">
    <location>
        <begin position="20"/>
        <end position="47"/>
    </location>
</feature>
<accession>A0AAN6PWZ4</accession>
<comment type="similarity">
    <text evidence="11">Belongs to the dynactin subunit 4 family.</text>
</comment>
<evidence type="ECO:0000256" key="9">
    <source>
        <dbReference type="ARBA" id="ARBA00023054"/>
    </source>
</evidence>
<dbReference type="GO" id="GO:0001725">
    <property type="term" value="C:stress fiber"/>
    <property type="evidence" value="ECO:0007669"/>
    <property type="project" value="UniProtKB-SubCell"/>
</dbReference>
<evidence type="ECO:0000256" key="11">
    <source>
        <dbReference type="ARBA" id="ARBA00034776"/>
    </source>
</evidence>
<dbReference type="GO" id="GO:0005869">
    <property type="term" value="C:dynactin complex"/>
    <property type="evidence" value="ECO:0007669"/>
    <property type="project" value="InterPro"/>
</dbReference>
<evidence type="ECO:0000256" key="5">
    <source>
        <dbReference type="ARBA" id="ARBA00022499"/>
    </source>
</evidence>
<keyword evidence="6" id="KW-0597">Phosphoprotein</keyword>
<reference evidence="15" key="2">
    <citation type="submission" date="2023-05" db="EMBL/GenBank/DDBJ databases">
        <authorList>
            <consortium name="Lawrence Berkeley National Laboratory"/>
            <person name="Steindorff A."/>
            <person name="Hensen N."/>
            <person name="Bonometti L."/>
            <person name="Westerberg I."/>
            <person name="Brannstrom I.O."/>
            <person name="Guillou S."/>
            <person name="Cros-Aarteil S."/>
            <person name="Calhoun S."/>
            <person name="Haridas S."/>
            <person name="Kuo A."/>
            <person name="Mondo S."/>
            <person name="Pangilinan J."/>
            <person name="Riley R."/>
            <person name="Labutti K."/>
            <person name="Andreopoulos B."/>
            <person name="Lipzen A."/>
            <person name="Chen C."/>
            <person name="Yanf M."/>
            <person name="Daum C."/>
            <person name="Ng V."/>
            <person name="Clum A."/>
            <person name="Ohm R."/>
            <person name="Martin F."/>
            <person name="Silar P."/>
            <person name="Natvig D."/>
            <person name="Lalanne C."/>
            <person name="Gautier V."/>
            <person name="Ament-Velasquez S.L."/>
            <person name="Kruys A."/>
            <person name="Hutchinson M.I."/>
            <person name="Powell A.J."/>
            <person name="Barry K."/>
            <person name="Miller A.N."/>
            <person name="Grigoriev I.V."/>
            <person name="Debuchy R."/>
            <person name="Gladieux P."/>
            <person name="Thoren M.H."/>
            <person name="Johannesson H."/>
        </authorList>
    </citation>
    <scope>NUCLEOTIDE SEQUENCE</scope>
    <source>
        <strain evidence="15">CBS 757.83</strain>
    </source>
</reference>
<keyword evidence="9" id="KW-0175">Coiled coil</keyword>
<evidence type="ECO:0000256" key="12">
    <source>
        <dbReference type="ARBA" id="ARBA00034864"/>
    </source>
</evidence>
<evidence type="ECO:0000256" key="10">
    <source>
        <dbReference type="ARBA" id="ARBA00023212"/>
    </source>
</evidence>
<evidence type="ECO:0000256" key="14">
    <source>
        <dbReference type="SAM" id="MobiDB-lite"/>
    </source>
</evidence>